<dbReference type="KEGG" id="orm:HTY61_02905"/>
<gene>
    <name evidence="2" type="ORF">HTY61_02905</name>
</gene>
<proteinExistence type="predicted"/>
<dbReference type="InterPro" id="IPR012312">
    <property type="entry name" value="Hemerythrin-like"/>
</dbReference>
<dbReference type="AlphaFoldDB" id="A0A6N1VE48"/>
<dbReference type="Pfam" id="PF01814">
    <property type="entry name" value="Hemerythrin"/>
    <property type="match status" value="1"/>
</dbReference>
<evidence type="ECO:0000313" key="2">
    <source>
        <dbReference type="EMBL" id="QKV17492.1"/>
    </source>
</evidence>
<dbReference type="Proteomes" id="UP000509367">
    <property type="component" value="Chromosome"/>
</dbReference>
<organism evidence="2 3">
    <name type="scientific">Oricola thermophila</name>
    <dbReference type="NCBI Taxonomy" id="2742145"/>
    <lineage>
        <taxon>Bacteria</taxon>
        <taxon>Pseudomonadati</taxon>
        <taxon>Pseudomonadota</taxon>
        <taxon>Alphaproteobacteria</taxon>
        <taxon>Hyphomicrobiales</taxon>
        <taxon>Ahrensiaceae</taxon>
        <taxon>Oricola</taxon>
    </lineage>
</organism>
<protein>
    <submittedName>
        <fullName evidence="2">Hemerythrin domain-containing protein</fullName>
    </submittedName>
</protein>
<evidence type="ECO:0000313" key="3">
    <source>
        <dbReference type="Proteomes" id="UP000509367"/>
    </source>
</evidence>
<accession>A0A6N1VE48</accession>
<feature type="domain" description="Hemerythrin-like" evidence="1">
    <location>
        <begin position="30"/>
        <end position="162"/>
    </location>
</feature>
<keyword evidence="3" id="KW-1185">Reference proteome</keyword>
<dbReference type="Gene3D" id="1.20.120.520">
    <property type="entry name" value="nmb1532 protein domain like"/>
    <property type="match status" value="1"/>
</dbReference>
<dbReference type="RefSeq" id="WP_175275389.1">
    <property type="nucleotide sequence ID" value="NZ_CP054836.1"/>
</dbReference>
<evidence type="ECO:0000259" key="1">
    <source>
        <dbReference type="Pfam" id="PF01814"/>
    </source>
</evidence>
<name>A0A6N1VE48_9HYPH</name>
<sequence>MKTREDAKKDNVVPLLRNTCVDAGQVCAQILAHHEEQLALCQKLEEIADELPEISDTQMCLSLARKIQPMVRAAHEHEERTVFPILMASDGIDSNLKASLERLRYEHWEDESYADEVSDALSRFVTDKASVNVETLAYMLRGFFEGLRRHIAFEREHIVPLLCQKQVSK</sequence>
<reference evidence="2 3" key="1">
    <citation type="submission" date="2020-06" db="EMBL/GenBank/DDBJ databases">
        <title>Oricola thermophila sp. nov. isolated from a tidal sediments.</title>
        <authorList>
            <person name="Kwon K.K."/>
            <person name="Yang S.-H."/>
            <person name="Park M.-J."/>
        </authorList>
    </citation>
    <scope>NUCLEOTIDE SEQUENCE [LARGE SCALE GENOMIC DNA]</scope>
    <source>
        <strain evidence="2 3">MEBiC13590</strain>
    </source>
</reference>
<dbReference type="EMBL" id="CP054836">
    <property type="protein sequence ID" value="QKV17492.1"/>
    <property type="molecule type" value="Genomic_DNA"/>
</dbReference>